<dbReference type="InterPro" id="IPR016156">
    <property type="entry name" value="FAD/NAD-linked_Rdtase_dimer_sf"/>
</dbReference>
<comment type="cofactor">
    <cofactor evidence="5">
        <name>FAD</name>
        <dbReference type="ChEBI" id="CHEBI:57692"/>
    </cofactor>
    <text evidence="5">Binds 1 FAD per subunit.</text>
</comment>
<keyword evidence="5" id="KW-0547">Nucleotide-binding</keyword>
<dbReference type="Gene3D" id="3.50.50.60">
    <property type="entry name" value="FAD/NAD(P)-binding domain"/>
    <property type="match status" value="2"/>
</dbReference>
<dbReference type="SUPFAM" id="SSF55424">
    <property type="entry name" value="FAD/NAD-linked reductases, dimerisation (C-terminal) domain"/>
    <property type="match status" value="1"/>
</dbReference>
<dbReference type="PRINTS" id="PR00368">
    <property type="entry name" value="FADPNR"/>
</dbReference>
<protein>
    <recommendedName>
        <fullName evidence="11">Mercuric reductase</fullName>
    </recommendedName>
</protein>
<dbReference type="PROSITE" id="PS51257">
    <property type="entry name" value="PROKAR_LIPOPROTEIN"/>
    <property type="match status" value="1"/>
</dbReference>
<dbReference type="InterPro" id="IPR001100">
    <property type="entry name" value="Pyr_nuc-diS_OxRdtase"/>
</dbReference>
<evidence type="ECO:0000313" key="10">
    <source>
        <dbReference type="Proteomes" id="UP000256645"/>
    </source>
</evidence>
<feature type="domain" description="FAD/NAD(P)-binding" evidence="8">
    <location>
        <begin position="7"/>
        <end position="335"/>
    </location>
</feature>
<keyword evidence="2" id="KW-0285">Flavoprotein</keyword>
<dbReference type="GO" id="GO:0003955">
    <property type="term" value="F:NAD(P)H dehydrogenase (quinone) activity"/>
    <property type="evidence" value="ECO:0007669"/>
    <property type="project" value="TreeGrafter"/>
</dbReference>
<evidence type="ECO:0000256" key="5">
    <source>
        <dbReference type="PIRSR" id="PIRSR000350-3"/>
    </source>
</evidence>
<dbReference type="Pfam" id="PF02852">
    <property type="entry name" value="Pyr_redox_dim"/>
    <property type="match status" value="1"/>
</dbReference>
<dbReference type="STRING" id="1849047.A0A3D8R282"/>
<proteinExistence type="inferred from homology"/>
<sequence>MARPATYDSIIVGSGQAGTPLASACAKAGRTVLLIERTHIGGCCINEGCTPTKTMVASGRAAYLARRGADYGVHIPGGEDGQIRIDMLKVRSRKREIVKSFGEGSERRVKAAGVDVWMGEAAFVDGKTLRVRMHDGSEKTVTSEQIFLNVGERPAPPLLEGLEEVAADRILDSTSIQELDVVPAHLVVLGGGYVGVEFAQLFRRLGAEVTIVQRGKQLLPREDQEIADALLEILKEDGVSVILEGTTTRVTSKSPDSFTLTVENSNTEHSPELEIEGSHMLFAAGRIPNTESLNLSAAGIKTNAKGYIITDEYLETSNPGVWALGDVKGPPAFTHISYDDFRIVQRNLLEHKHPGSKSLKKASIKTRQLPYVVYTDPQLGHIGLHEAEARTAYPDAKIMTATMPMSYVARALETDETRGMMKAVVDGDTGMILGFTCLGIEGGEVMAVVQTAMLGNLRFEVLQEAIWAHPSLAESLNNLWGFLE</sequence>
<evidence type="ECO:0000256" key="4">
    <source>
        <dbReference type="PIRSR" id="PIRSR000350-2"/>
    </source>
</evidence>
<dbReference type="PRINTS" id="PR00411">
    <property type="entry name" value="PNDRDTASEI"/>
</dbReference>
<evidence type="ECO:0000256" key="6">
    <source>
        <dbReference type="PIRSR" id="PIRSR000350-4"/>
    </source>
</evidence>
<dbReference type="GO" id="GO:0050660">
    <property type="term" value="F:flavin adenine dinucleotide binding"/>
    <property type="evidence" value="ECO:0007669"/>
    <property type="project" value="TreeGrafter"/>
</dbReference>
<comment type="caution">
    <text evidence="9">The sequence shown here is derived from an EMBL/GenBank/DDBJ whole genome shotgun (WGS) entry which is preliminary data.</text>
</comment>
<accession>A0A3D8R282</accession>
<evidence type="ECO:0000256" key="2">
    <source>
        <dbReference type="ARBA" id="ARBA00022630"/>
    </source>
</evidence>
<feature type="active site" description="Proton acceptor" evidence="4">
    <location>
        <position position="469"/>
    </location>
</feature>
<organism evidence="9 10">
    <name type="scientific">Coleophoma cylindrospora</name>
    <dbReference type="NCBI Taxonomy" id="1849047"/>
    <lineage>
        <taxon>Eukaryota</taxon>
        <taxon>Fungi</taxon>
        <taxon>Dikarya</taxon>
        <taxon>Ascomycota</taxon>
        <taxon>Pezizomycotina</taxon>
        <taxon>Leotiomycetes</taxon>
        <taxon>Helotiales</taxon>
        <taxon>Dermateaceae</taxon>
        <taxon>Coleophoma</taxon>
    </lineage>
</organism>
<dbReference type="InterPro" id="IPR023753">
    <property type="entry name" value="FAD/NAD-binding_dom"/>
</dbReference>
<dbReference type="AlphaFoldDB" id="A0A3D8R282"/>
<dbReference type="InterPro" id="IPR004099">
    <property type="entry name" value="Pyr_nucl-diS_OxRdtase_dimer"/>
</dbReference>
<evidence type="ECO:0000313" key="9">
    <source>
        <dbReference type="EMBL" id="RDW68137.1"/>
    </source>
</evidence>
<feature type="binding site" evidence="5">
    <location>
        <begin position="190"/>
        <end position="197"/>
    </location>
    <ligand>
        <name>NAD(+)</name>
        <dbReference type="ChEBI" id="CHEBI:57540"/>
    </ligand>
</feature>
<feature type="binding site" evidence="5">
    <location>
        <position position="285"/>
    </location>
    <ligand>
        <name>NAD(+)</name>
        <dbReference type="ChEBI" id="CHEBI:57540"/>
    </ligand>
</feature>
<evidence type="ECO:0000256" key="1">
    <source>
        <dbReference type="ARBA" id="ARBA00007532"/>
    </source>
</evidence>
<gene>
    <name evidence="9" type="ORF">BP6252_09533</name>
</gene>
<dbReference type="Gene3D" id="3.30.390.30">
    <property type="match status" value="1"/>
</dbReference>
<dbReference type="OrthoDB" id="361797at2759"/>
<evidence type="ECO:0000256" key="3">
    <source>
        <dbReference type="ARBA" id="ARBA00022827"/>
    </source>
</evidence>
<keyword evidence="10" id="KW-1185">Reference proteome</keyword>
<feature type="binding site" evidence="5">
    <location>
        <position position="53"/>
    </location>
    <ligand>
        <name>FAD</name>
        <dbReference type="ChEBI" id="CHEBI:57692"/>
    </ligand>
</feature>
<comment type="similarity">
    <text evidence="1">Belongs to the class-I pyridine nucleotide-disulfide oxidoreductase family.</text>
</comment>
<feature type="domain" description="Pyridine nucleotide-disulphide oxidoreductase dimerisation" evidence="7">
    <location>
        <begin position="370"/>
        <end position="477"/>
    </location>
</feature>
<evidence type="ECO:0000259" key="8">
    <source>
        <dbReference type="Pfam" id="PF07992"/>
    </source>
</evidence>
<keyword evidence="3 5" id="KW-0274">FAD</keyword>
<dbReference type="InterPro" id="IPR036188">
    <property type="entry name" value="FAD/NAD-bd_sf"/>
</dbReference>
<dbReference type="PANTHER" id="PTHR43014:SF2">
    <property type="entry name" value="MERCURIC REDUCTASE"/>
    <property type="match status" value="1"/>
</dbReference>
<dbReference type="PIRSF" id="PIRSF000350">
    <property type="entry name" value="Mercury_reductase_MerA"/>
    <property type="match status" value="1"/>
</dbReference>
<feature type="disulfide bond" description="Redox-active" evidence="6">
    <location>
        <begin position="44"/>
        <end position="49"/>
    </location>
</feature>
<name>A0A3D8R282_9HELO</name>
<evidence type="ECO:0000259" key="7">
    <source>
        <dbReference type="Pfam" id="PF02852"/>
    </source>
</evidence>
<dbReference type="PANTHER" id="PTHR43014">
    <property type="entry name" value="MERCURIC REDUCTASE"/>
    <property type="match status" value="1"/>
</dbReference>
<dbReference type="Pfam" id="PF07992">
    <property type="entry name" value="Pyr_redox_2"/>
    <property type="match status" value="1"/>
</dbReference>
<dbReference type="EMBL" id="PDLM01000010">
    <property type="protein sequence ID" value="RDW68137.1"/>
    <property type="molecule type" value="Genomic_DNA"/>
</dbReference>
<reference evidence="9 10" key="1">
    <citation type="journal article" date="2018" name="IMA Fungus">
        <title>IMA Genome-F 9: Draft genome sequence of Annulohypoxylon stygium, Aspergillus mulundensis, Berkeleyomyces basicola (syn. Thielaviopsis basicola), Ceratocystis smalleyi, two Cercospora beticola strains, Coleophoma cylindrospora, Fusarium fracticaudum, Phialophora cf. hyalina, and Morchella septimelata.</title>
        <authorList>
            <person name="Wingfield B.D."/>
            <person name="Bills G.F."/>
            <person name="Dong Y."/>
            <person name="Huang W."/>
            <person name="Nel W.J."/>
            <person name="Swalarsk-Parry B.S."/>
            <person name="Vaghefi N."/>
            <person name="Wilken P.M."/>
            <person name="An Z."/>
            <person name="de Beer Z.W."/>
            <person name="De Vos L."/>
            <person name="Chen L."/>
            <person name="Duong T.A."/>
            <person name="Gao Y."/>
            <person name="Hammerbacher A."/>
            <person name="Kikkert J.R."/>
            <person name="Li Y."/>
            <person name="Li H."/>
            <person name="Li K."/>
            <person name="Li Q."/>
            <person name="Liu X."/>
            <person name="Ma X."/>
            <person name="Naidoo K."/>
            <person name="Pethybridge S.J."/>
            <person name="Sun J."/>
            <person name="Steenkamp E.T."/>
            <person name="van der Nest M.A."/>
            <person name="van Wyk S."/>
            <person name="Wingfield M.J."/>
            <person name="Xiong C."/>
            <person name="Yue Q."/>
            <person name="Zhang X."/>
        </authorList>
    </citation>
    <scope>NUCLEOTIDE SEQUENCE [LARGE SCALE GENOMIC DNA]</scope>
    <source>
        <strain evidence="9 10">BP6252</strain>
    </source>
</reference>
<dbReference type="SUPFAM" id="SSF51905">
    <property type="entry name" value="FAD/NAD(P)-binding domain"/>
    <property type="match status" value="1"/>
</dbReference>
<evidence type="ECO:0008006" key="11">
    <source>
        <dbReference type="Google" id="ProtNLM"/>
    </source>
</evidence>
<keyword evidence="5" id="KW-0520">NAD</keyword>
<dbReference type="Proteomes" id="UP000256645">
    <property type="component" value="Unassembled WGS sequence"/>
</dbReference>
<feature type="binding site" evidence="5">
    <location>
        <position position="326"/>
    </location>
    <ligand>
        <name>FAD</name>
        <dbReference type="ChEBI" id="CHEBI:57692"/>
    </ligand>
</feature>